<sequence>SLEPVTIGSGTQIKAQSIKAGNKVLPHSKVLLLTDGDLTMPDMTGWTKEDVIAFENLTNIKVNLKGSGFVSHQSISK</sequence>
<gene>
    <name evidence="2" type="ORF">LB359_18645</name>
</gene>
<evidence type="ECO:0000259" key="1">
    <source>
        <dbReference type="Pfam" id="PF03793"/>
    </source>
</evidence>
<feature type="non-terminal residue" evidence="2">
    <location>
        <position position="1"/>
    </location>
</feature>
<dbReference type="Pfam" id="PF03793">
    <property type="entry name" value="PASTA"/>
    <property type="match status" value="1"/>
</dbReference>
<reference evidence="2" key="2">
    <citation type="submission" date="2023-08" db="EMBL/GenBank/DDBJ databases">
        <authorList>
            <person name="Zhao H."/>
            <person name="Wang X."/>
        </authorList>
    </citation>
    <scope>NUCLEOTIDE SEQUENCE</scope>
    <source>
        <strain evidence="2">NC-4</strain>
    </source>
</reference>
<dbReference type="SUPFAM" id="SSF54184">
    <property type="entry name" value="Penicillin-binding protein 2x (pbp-2x), c-terminal domain"/>
    <property type="match status" value="2"/>
</dbReference>
<protein>
    <submittedName>
        <fullName evidence="2">PASTA domain-containing protein</fullName>
    </submittedName>
</protein>
<dbReference type="CDD" id="cd06575">
    <property type="entry name" value="PASTA_Pbp2x-like_2"/>
    <property type="match status" value="1"/>
</dbReference>
<organism evidence="2 3">
    <name type="scientific">Staphylococcus aureus</name>
    <dbReference type="NCBI Taxonomy" id="1280"/>
    <lineage>
        <taxon>Bacteria</taxon>
        <taxon>Bacillati</taxon>
        <taxon>Bacillota</taxon>
        <taxon>Bacilli</taxon>
        <taxon>Bacillales</taxon>
        <taxon>Staphylococcaceae</taxon>
        <taxon>Staphylococcus</taxon>
    </lineage>
</organism>
<evidence type="ECO:0000313" key="2">
    <source>
        <dbReference type="EMBL" id="MCE3364238.1"/>
    </source>
</evidence>
<dbReference type="AlphaFoldDB" id="A0AAW4YDD1"/>
<dbReference type="EMBL" id="JAIUEN010000669">
    <property type="protein sequence ID" value="MCE3364238.1"/>
    <property type="molecule type" value="Genomic_DNA"/>
</dbReference>
<feature type="non-terminal residue" evidence="2">
    <location>
        <position position="77"/>
    </location>
</feature>
<comment type="caution">
    <text evidence="2">The sequence shown here is derived from an EMBL/GenBank/DDBJ whole genome shotgun (WGS) entry which is preliminary data.</text>
</comment>
<proteinExistence type="predicted"/>
<name>A0AAW4YDD1_STAAU</name>
<dbReference type="Proteomes" id="UP001200271">
    <property type="component" value="Unassembled WGS sequence"/>
</dbReference>
<accession>A0AAW4YDD1</accession>
<reference evidence="2" key="1">
    <citation type="journal article" date="2021" name="Front Med (Lausanne)">
        <title>The Prevalence and Determinants of Fusidic Acid Resistance Among Methicillin-Resistant Staphylococcus aureus Clinical Isolates in China.</title>
        <authorList>
            <person name="Zhao H."/>
            <person name="Wang X."/>
            <person name="Wang B."/>
            <person name="Xu Y."/>
            <person name="Rao L."/>
            <person name="Wan B."/>
            <person name="Guo Y."/>
            <person name="Wu X."/>
            <person name="Yu J."/>
            <person name="Chen L."/>
            <person name="Li M."/>
            <person name="Yu F."/>
        </authorList>
    </citation>
    <scope>NUCLEOTIDE SEQUENCE</scope>
    <source>
        <strain evidence="2">NC-4</strain>
    </source>
</reference>
<feature type="domain" description="PASTA" evidence="1">
    <location>
        <begin position="39"/>
        <end position="76"/>
    </location>
</feature>
<evidence type="ECO:0000313" key="3">
    <source>
        <dbReference type="Proteomes" id="UP001200271"/>
    </source>
</evidence>
<dbReference type="InterPro" id="IPR005543">
    <property type="entry name" value="PASTA_dom"/>
</dbReference>